<dbReference type="SUPFAM" id="SSF56349">
    <property type="entry name" value="DNA breaking-rejoining enzymes"/>
    <property type="match status" value="1"/>
</dbReference>
<feature type="region of interest" description="Disordered" evidence="7">
    <location>
        <begin position="1"/>
        <end position="21"/>
    </location>
</feature>
<evidence type="ECO:0000256" key="3">
    <source>
        <dbReference type="ARBA" id="ARBA00012891"/>
    </source>
</evidence>
<keyword evidence="4" id="KW-0799">Topoisomerase</keyword>
<dbReference type="PRINTS" id="PR00416">
    <property type="entry name" value="EUTPISMRASEI"/>
</dbReference>
<dbReference type="Pfam" id="PF21338">
    <property type="entry name" value="Top1B_N_bact"/>
    <property type="match status" value="1"/>
</dbReference>
<organism evidence="10 11">
    <name type="scientific">Serinibacter arcticus</name>
    <dbReference type="NCBI Taxonomy" id="1655435"/>
    <lineage>
        <taxon>Bacteria</taxon>
        <taxon>Bacillati</taxon>
        <taxon>Actinomycetota</taxon>
        <taxon>Actinomycetes</taxon>
        <taxon>Micrococcales</taxon>
        <taxon>Beutenbergiaceae</taxon>
        <taxon>Serinibacter</taxon>
    </lineage>
</organism>
<evidence type="ECO:0000256" key="1">
    <source>
        <dbReference type="ARBA" id="ARBA00000213"/>
    </source>
</evidence>
<dbReference type="Gene3D" id="3.90.15.10">
    <property type="entry name" value="Topoisomerase I, Chain A, domain 3"/>
    <property type="match status" value="1"/>
</dbReference>
<sequence length="323" mass="35584">MVRLRRSTTSGPGLTRVRSGRGWSFRGADGARVTDAETRERITSLAIPPAWHDVWICPYPNGHVQATGIDDAGRRQYLYHPAWRERRDRAKYARALELAATLPAARRSVTLDLRREDLGRARVLAGAFRILDSANLRVGSERYVKKHGSFGLTTLLGAHASVRGGDTVVLEFPAKSGQEWSSEVTDPDLAVLVARLKRRGPRARLIAWQHDDGTWHPLSAEEINEDVRARTGGDFTAKDFRTLHGTAAAAVELARQGTQPTQVARRRAVARAMEAAAAELGNTPSIARTSYVDPRLVDLYTDGVTMDPRRAPAVESELRALLS</sequence>
<dbReference type="InterPro" id="IPR014711">
    <property type="entry name" value="TopoI_cat_a-hlx-sub_euk"/>
</dbReference>
<proteinExistence type="inferred from homology"/>
<dbReference type="InterPro" id="IPR035447">
    <property type="entry name" value="DNA_topo_I_N_sf"/>
</dbReference>
<comment type="caution">
    <text evidence="10">The sequence shown here is derived from an EMBL/GenBank/DDBJ whole genome shotgun (WGS) entry which is preliminary data.</text>
</comment>
<feature type="domain" description="DNA topoisomerase IB N-terminal" evidence="9">
    <location>
        <begin position="22"/>
        <end position="70"/>
    </location>
</feature>
<dbReference type="InterPro" id="IPR001631">
    <property type="entry name" value="TopoI"/>
</dbReference>
<gene>
    <name evidence="10" type="ORF">SERN_1512</name>
</gene>
<feature type="domain" description="DNA topoisomerase I catalytic core eukaryotic-type" evidence="8">
    <location>
        <begin position="83"/>
        <end position="289"/>
    </location>
</feature>
<dbReference type="EC" id="5.6.2.1" evidence="3"/>
<protein>
    <recommendedName>
        <fullName evidence="3">DNA topoisomerase</fullName>
        <ecNumber evidence="3">5.6.2.1</ecNumber>
    </recommendedName>
</protein>
<evidence type="ECO:0000259" key="9">
    <source>
        <dbReference type="Pfam" id="PF21338"/>
    </source>
</evidence>
<accession>A0A4Z1E3J0</accession>
<dbReference type="GO" id="GO:0003677">
    <property type="term" value="F:DNA binding"/>
    <property type="evidence" value="ECO:0007669"/>
    <property type="project" value="UniProtKB-KW"/>
</dbReference>
<dbReference type="PROSITE" id="PS52038">
    <property type="entry name" value="TOPO_IB_2"/>
    <property type="match status" value="1"/>
</dbReference>
<dbReference type="RefSeq" id="WP_135849501.1">
    <property type="nucleotide sequence ID" value="NZ_RHPJ01000002.1"/>
</dbReference>
<dbReference type="Proteomes" id="UP000297318">
    <property type="component" value="Unassembled WGS sequence"/>
</dbReference>
<keyword evidence="5" id="KW-0238">DNA-binding</keyword>
<keyword evidence="11" id="KW-1185">Reference proteome</keyword>
<dbReference type="Gene3D" id="3.30.66.10">
    <property type="entry name" value="DNA topoisomerase I domain"/>
    <property type="match status" value="1"/>
</dbReference>
<evidence type="ECO:0000313" key="11">
    <source>
        <dbReference type="Proteomes" id="UP000297318"/>
    </source>
</evidence>
<dbReference type="Gene3D" id="1.10.132.120">
    <property type="match status" value="1"/>
</dbReference>
<dbReference type="OrthoDB" id="9778962at2"/>
<evidence type="ECO:0000259" key="8">
    <source>
        <dbReference type="Pfam" id="PF01028"/>
    </source>
</evidence>
<dbReference type="Pfam" id="PF01028">
    <property type="entry name" value="Topoisom_I"/>
    <property type="match status" value="1"/>
</dbReference>
<evidence type="ECO:0000256" key="7">
    <source>
        <dbReference type="SAM" id="MobiDB-lite"/>
    </source>
</evidence>
<comment type="catalytic activity">
    <reaction evidence="1">
        <text>ATP-independent breakage of single-stranded DNA, followed by passage and rejoining.</text>
        <dbReference type="EC" id="5.6.2.1"/>
    </reaction>
</comment>
<dbReference type="InterPro" id="IPR013500">
    <property type="entry name" value="TopoI_cat_euk"/>
</dbReference>
<evidence type="ECO:0000313" key="10">
    <source>
        <dbReference type="EMBL" id="TGO05508.1"/>
    </source>
</evidence>
<evidence type="ECO:0000256" key="4">
    <source>
        <dbReference type="ARBA" id="ARBA00023029"/>
    </source>
</evidence>
<evidence type="ECO:0000256" key="6">
    <source>
        <dbReference type="ARBA" id="ARBA00023235"/>
    </source>
</evidence>
<dbReference type="AlphaFoldDB" id="A0A4Z1E3J0"/>
<dbReference type="GO" id="GO:0006265">
    <property type="term" value="P:DNA topological change"/>
    <property type="evidence" value="ECO:0007669"/>
    <property type="project" value="InterPro"/>
</dbReference>
<keyword evidence="6" id="KW-0413">Isomerase</keyword>
<name>A0A4Z1E3J0_9MICO</name>
<dbReference type="SUPFAM" id="SSF55869">
    <property type="entry name" value="DNA topoisomerase I domain"/>
    <property type="match status" value="1"/>
</dbReference>
<dbReference type="InterPro" id="IPR049331">
    <property type="entry name" value="Top1B_N_bact"/>
</dbReference>
<evidence type="ECO:0000256" key="2">
    <source>
        <dbReference type="ARBA" id="ARBA00006645"/>
    </source>
</evidence>
<reference evidence="10 11" key="1">
    <citation type="submission" date="2018-11" db="EMBL/GenBank/DDBJ databases">
        <title>Complete genome sequencing of the Actinobacteria Serinibacter sp. K3-2.</title>
        <authorList>
            <person name="Rakitin A.L."/>
            <person name="Beletsky A.V."/>
            <person name="Mardanov A.V."/>
            <person name="Ravin N.V."/>
            <person name="Gromova A.S."/>
            <person name="Filippova S.N."/>
            <person name="Gal'Chenko V.F."/>
        </authorList>
    </citation>
    <scope>NUCLEOTIDE SEQUENCE [LARGE SCALE GENOMIC DNA]</scope>
    <source>
        <strain evidence="10 11">K3-2</strain>
    </source>
</reference>
<evidence type="ECO:0000256" key="5">
    <source>
        <dbReference type="ARBA" id="ARBA00023125"/>
    </source>
</evidence>
<comment type="similarity">
    <text evidence="2">Belongs to the type IB topoisomerase family.</text>
</comment>
<dbReference type="EMBL" id="RHPJ01000002">
    <property type="protein sequence ID" value="TGO05508.1"/>
    <property type="molecule type" value="Genomic_DNA"/>
</dbReference>
<dbReference type="GO" id="GO:0003917">
    <property type="term" value="F:DNA topoisomerase type I (single strand cut, ATP-independent) activity"/>
    <property type="evidence" value="ECO:0007669"/>
    <property type="project" value="UniProtKB-EC"/>
</dbReference>
<dbReference type="InterPro" id="IPR011010">
    <property type="entry name" value="DNA_brk_join_enz"/>
</dbReference>